<dbReference type="SUPFAM" id="SSF49764">
    <property type="entry name" value="HSP20-like chaperones"/>
    <property type="match status" value="1"/>
</dbReference>
<dbReference type="FunFam" id="2.60.40.790:FF:000001">
    <property type="entry name" value="Nuclear migration protein nudC"/>
    <property type="match status" value="1"/>
</dbReference>
<dbReference type="PANTHER" id="PTHR12356:SF3">
    <property type="entry name" value="NUCLEAR MIGRATION PROTEIN NUDC"/>
    <property type="match status" value="1"/>
</dbReference>
<dbReference type="AlphaFoldDB" id="A0ABD2JTQ7"/>
<feature type="region of interest" description="Disordered" evidence="7">
    <location>
        <begin position="123"/>
        <end position="173"/>
    </location>
</feature>
<dbReference type="Pfam" id="PF04969">
    <property type="entry name" value="CS"/>
    <property type="match status" value="1"/>
</dbReference>
<evidence type="ECO:0000256" key="5">
    <source>
        <dbReference type="ARBA" id="ARBA00022553"/>
    </source>
</evidence>
<evidence type="ECO:0000259" key="8">
    <source>
        <dbReference type="PROSITE" id="PS51203"/>
    </source>
</evidence>
<dbReference type="InterPro" id="IPR008978">
    <property type="entry name" value="HSP20-like_chaperone"/>
</dbReference>
<dbReference type="PANTHER" id="PTHR12356">
    <property type="entry name" value="NUCLEAR MOVEMENT PROTEIN NUDC"/>
    <property type="match status" value="1"/>
</dbReference>
<dbReference type="InterPro" id="IPR037898">
    <property type="entry name" value="NudC_fam"/>
</dbReference>
<evidence type="ECO:0000256" key="6">
    <source>
        <dbReference type="ARBA" id="ARBA00030427"/>
    </source>
</evidence>
<accession>A0ABD2JTQ7</accession>
<dbReference type="Pfam" id="PF14050">
    <property type="entry name" value="Nudc_N"/>
    <property type="match status" value="1"/>
</dbReference>
<gene>
    <name evidence="9" type="ORF">niasHT_027353</name>
</gene>
<evidence type="ECO:0000256" key="4">
    <source>
        <dbReference type="ARBA" id="ARBA00022490"/>
    </source>
</evidence>
<dbReference type="InterPro" id="IPR025934">
    <property type="entry name" value="NudC_N_dom"/>
</dbReference>
<dbReference type="GO" id="GO:0005737">
    <property type="term" value="C:cytoplasm"/>
    <property type="evidence" value="ECO:0007669"/>
    <property type="project" value="UniProtKB-SubCell"/>
</dbReference>
<dbReference type="Proteomes" id="UP001620626">
    <property type="component" value="Unassembled WGS sequence"/>
</dbReference>
<comment type="caution">
    <text evidence="9">The sequence shown here is derived from an EMBL/GenBank/DDBJ whole genome shotgun (WGS) entry which is preliminary data.</text>
</comment>
<comment type="similarity">
    <text evidence="2">Belongs to the nudC family.</text>
</comment>
<name>A0ABD2JTQ7_9BILA</name>
<dbReference type="InterPro" id="IPR007052">
    <property type="entry name" value="CS_dom"/>
</dbReference>
<evidence type="ECO:0000256" key="2">
    <source>
        <dbReference type="ARBA" id="ARBA00010513"/>
    </source>
</evidence>
<proteinExistence type="inferred from homology"/>
<comment type="subcellular location">
    <subcellularLocation>
        <location evidence="1">Cytoplasm</location>
    </subcellularLocation>
</comment>
<dbReference type="PROSITE" id="PS51203">
    <property type="entry name" value="CS"/>
    <property type="match status" value="1"/>
</dbReference>
<dbReference type="Gene3D" id="2.60.40.790">
    <property type="match status" value="1"/>
</dbReference>
<reference evidence="9 10" key="1">
    <citation type="submission" date="2024-10" db="EMBL/GenBank/DDBJ databases">
        <authorList>
            <person name="Kim D."/>
        </authorList>
    </citation>
    <scope>NUCLEOTIDE SEQUENCE [LARGE SCALE GENOMIC DNA]</scope>
    <source>
        <strain evidence="9">BH-2024</strain>
    </source>
</reference>
<evidence type="ECO:0000256" key="3">
    <source>
        <dbReference type="ARBA" id="ARBA00017641"/>
    </source>
</evidence>
<evidence type="ECO:0000313" key="10">
    <source>
        <dbReference type="Proteomes" id="UP001620626"/>
    </source>
</evidence>
<keyword evidence="10" id="KW-1185">Reference proteome</keyword>
<keyword evidence="5" id="KW-0597">Phosphoprotein</keyword>
<keyword evidence="4" id="KW-0963">Cytoplasm</keyword>
<sequence>MTSASSDQQDRVDGVLLSLATSLGGGVPELFDHIFSFLSRKTDFYTGASVDEARKIVLDAFEKHASGAKKEAEQKRMRKETEERKLAERRAAQKAKEEAEFTRVRELTDAEAAELQRKLDAEKLAEQKTTNADESMPIDSSAKTNENGADGPTSTEEEKSSNKTKPNAGNGCDLERYQWTQTLGELEVRVPFPSLGFPLKAKDVIVEVKRRHLKVGLRGQAPVVDGQLNEEIKVESMTWVIEDKRCVYLTLEKINQMHWWNKLIEGDPEIDTQKVQPENSKLSDLDGETRSMVEKMMYDQRQKELGLPTSEEKKKQDILKKFMEQHPEMDFSKAKFS</sequence>
<evidence type="ECO:0000256" key="1">
    <source>
        <dbReference type="ARBA" id="ARBA00004496"/>
    </source>
</evidence>
<feature type="domain" description="CS" evidence="8">
    <location>
        <begin position="172"/>
        <end position="264"/>
    </location>
</feature>
<organism evidence="9 10">
    <name type="scientific">Heterodera trifolii</name>
    <dbReference type="NCBI Taxonomy" id="157864"/>
    <lineage>
        <taxon>Eukaryota</taxon>
        <taxon>Metazoa</taxon>
        <taxon>Ecdysozoa</taxon>
        <taxon>Nematoda</taxon>
        <taxon>Chromadorea</taxon>
        <taxon>Rhabditida</taxon>
        <taxon>Tylenchina</taxon>
        <taxon>Tylenchomorpha</taxon>
        <taxon>Tylenchoidea</taxon>
        <taxon>Heteroderidae</taxon>
        <taxon>Heteroderinae</taxon>
        <taxon>Heterodera</taxon>
    </lineage>
</organism>
<protein>
    <recommendedName>
        <fullName evidence="3">Nuclear migration protein nudC</fullName>
    </recommendedName>
    <alternativeName>
        <fullName evidence="6">Nuclear distribution protein C homolog</fullName>
    </alternativeName>
</protein>
<evidence type="ECO:0000313" key="9">
    <source>
        <dbReference type="EMBL" id="KAL3094025.1"/>
    </source>
</evidence>
<evidence type="ECO:0000256" key="7">
    <source>
        <dbReference type="SAM" id="MobiDB-lite"/>
    </source>
</evidence>
<dbReference type="EMBL" id="JBICBT010000906">
    <property type="protein sequence ID" value="KAL3094025.1"/>
    <property type="molecule type" value="Genomic_DNA"/>
</dbReference>